<feature type="domain" description="Methyltransferase" evidence="1">
    <location>
        <begin position="54"/>
        <end position="154"/>
    </location>
</feature>
<dbReference type="STRING" id="50376.A0A517L1L2"/>
<dbReference type="PANTHER" id="PTHR43591">
    <property type="entry name" value="METHYLTRANSFERASE"/>
    <property type="match status" value="1"/>
</dbReference>
<proteinExistence type="predicted"/>
<evidence type="ECO:0000313" key="3">
    <source>
        <dbReference type="Proteomes" id="UP000316270"/>
    </source>
</evidence>
<sequence length="291" mass="32650">MSFQDTSQYTLNTGDISQETSRLTVQHDVFVRMTGTLLPPEIAKHVSTIPNPKIADVATGTGIWARSISALYPTARLDGYDFDTSKFPPEVASEKNGDAKVKLSHANILDLNTFPPEMVGQYDVVHVRLLIYALTKDEWPVAAKTLESLLKPGGWLLWEESGWCSWVSLPPSKTWYQVVDNDVGFARKVGKDILFPLTLEKYIQSTGMTDLRTKIHSSLLLERQDEPKEVVIRTLHQTLRGIAERGGYGDIQSKADADEMIERLRKELLGEGNEDKLAGFEMKWVWGQKSG</sequence>
<evidence type="ECO:0000259" key="1">
    <source>
        <dbReference type="Pfam" id="PF13649"/>
    </source>
</evidence>
<dbReference type="OrthoDB" id="417697at2759"/>
<dbReference type="Pfam" id="PF13649">
    <property type="entry name" value="Methyltransf_25"/>
    <property type="match status" value="1"/>
</dbReference>
<gene>
    <name evidence="2" type="ORF">FKW77_007403</name>
</gene>
<name>A0A517L1L2_9PEZI</name>
<keyword evidence="3" id="KW-1185">Reference proteome</keyword>
<dbReference type="InterPro" id="IPR029063">
    <property type="entry name" value="SAM-dependent_MTases_sf"/>
</dbReference>
<dbReference type="Proteomes" id="UP000316270">
    <property type="component" value="Chromosome 3"/>
</dbReference>
<protein>
    <recommendedName>
        <fullName evidence="1">Methyltransferase domain-containing protein</fullName>
    </recommendedName>
</protein>
<dbReference type="EMBL" id="CP042187">
    <property type="protein sequence ID" value="QDS69519.1"/>
    <property type="molecule type" value="Genomic_DNA"/>
</dbReference>
<dbReference type="AlphaFoldDB" id="A0A517L1L2"/>
<dbReference type="PANTHER" id="PTHR43591:SF50">
    <property type="entry name" value="METHYLTRANSFERASE DOMAIN-CONTAINING PROTEIN-RELATED"/>
    <property type="match status" value="1"/>
</dbReference>
<dbReference type="InterPro" id="IPR041698">
    <property type="entry name" value="Methyltransf_25"/>
</dbReference>
<accession>A0A517L1L2</accession>
<organism evidence="2 3">
    <name type="scientific">Venturia effusa</name>
    <dbReference type="NCBI Taxonomy" id="50376"/>
    <lineage>
        <taxon>Eukaryota</taxon>
        <taxon>Fungi</taxon>
        <taxon>Dikarya</taxon>
        <taxon>Ascomycota</taxon>
        <taxon>Pezizomycotina</taxon>
        <taxon>Dothideomycetes</taxon>
        <taxon>Pleosporomycetidae</taxon>
        <taxon>Venturiales</taxon>
        <taxon>Venturiaceae</taxon>
        <taxon>Venturia</taxon>
    </lineage>
</organism>
<dbReference type="SUPFAM" id="SSF53335">
    <property type="entry name" value="S-adenosyl-L-methionine-dependent methyltransferases"/>
    <property type="match status" value="1"/>
</dbReference>
<dbReference type="CDD" id="cd02440">
    <property type="entry name" value="AdoMet_MTases"/>
    <property type="match status" value="1"/>
</dbReference>
<reference evidence="2 3" key="1">
    <citation type="submission" date="2019-07" db="EMBL/GenBank/DDBJ databases">
        <title>Finished genome of Venturia effusa.</title>
        <authorList>
            <person name="Young C.A."/>
            <person name="Cox M.P."/>
            <person name="Ganley A.R.D."/>
            <person name="David W.J."/>
        </authorList>
    </citation>
    <scope>NUCLEOTIDE SEQUENCE [LARGE SCALE GENOMIC DNA]</scope>
    <source>
        <strain evidence="3">albino</strain>
    </source>
</reference>
<evidence type="ECO:0000313" key="2">
    <source>
        <dbReference type="EMBL" id="QDS69519.1"/>
    </source>
</evidence>
<dbReference type="Gene3D" id="3.40.50.150">
    <property type="entry name" value="Vaccinia Virus protein VP39"/>
    <property type="match status" value="1"/>
</dbReference>